<keyword evidence="2" id="KW-0732">Signal</keyword>
<proteinExistence type="predicted"/>
<feature type="region of interest" description="Disordered" evidence="1">
    <location>
        <begin position="41"/>
        <end position="88"/>
    </location>
</feature>
<dbReference type="RefSeq" id="WP_096341533.1">
    <property type="nucleotide sequence ID" value="NZ_NWMW01000001.1"/>
</dbReference>
<gene>
    <name evidence="3" type="ORF">COC42_01560</name>
</gene>
<reference evidence="3 4" key="1">
    <citation type="submission" date="2017-09" db="EMBL/GenBank/DDBJ databases">
        <title>Sphingomonas spermidinifaciens 9NM-10, whole genome shotgun sequence.</title>
        <authorList>
            <person name="Feng G."/>
            <person name="Zhu H."/>
        </authorList>
    </citation>
    <scope>NUCLEOTIDE SEQUENCE [LARGE SCALE GENOMIC DNA]</scope>
    <source>
        <strain evidence="3 4">9NM-10</strain>
    </source>
</reference>
<dbReference type="Proteomes" id="UP000218366">
    <property type="component" value="Unassembled WGS sequence"/>
</dbReference>
<evidence type="ECO:0008006" key="5">
    <source>
        <dbReference type="Google" id="ProtNLM"/>
    </source>
</evidence>
<evidence type="ECO:0000313" key="4">
    <source>
        <dbReference type="Proteomes" id="UP000218366"/>
    </source>
</evidence>
<feature type="compositionally biased region" description="Basic and acidic residues" evidence="1">
    <location>
        <begin position="60"/>
        <end position="88"/>
    </location>
</feature>
<feature type="signal peptide" evidence="2">
    <location>
        <begin position="1"/>
        <end position="21"/>
    </location>
</feature>
<dbReference type="OrthoDB" id="7428913at2"/>
<feature type="chain" id="PRO_5012019966" description="Lipoprotein" evidence="2">
    <location>
        <begin position="22"/>
        <end position="88"/>
    </location>
</feature>
<organism evidence="3 4">
    <name type="scientific">Sphingomonas spermidinifaciens</name>
    <dbReference type="NCBI Taxonomy" id="1141889"/>
    <lineage>
        <taxon>Bacteria</taxon>
        <taxon>Pseudomonadati</taxon>
        <taxon>Pseudomonadota</taxon>
        <taxon>Alphaproteobacteria</taxon>
        <taxon>Sphingomonadales</taxon>
        <taxon>Sphingomonadaceae</taxon>
        <taxon>Sphingomonas</taxon>
    </lineage>
</organism>
<dbReference type="AlphaFoldDB" id="A0A2A4B665"/>
<dbReference type="EMBL" id="NWMW01000001">
    <property type="protein sequence ID" value="PCD03134.1"/>
    <property type="molecule type" value="Genomic_DNA"/>
</dbReference>
<name>A0A2A4B665_9SPHN</name>
<evidence type="ECO:0000256" key="1">
    <source>
        <dbReference type="SAM" id="MobiDB-lite"/>
    </source>
</evidence>
<evidence type="ECO:0000313" key="3">
    <source>
        <dbReference type="EMBL" id="PCD03134.1"/>
    </source>
</evidence>
<keyword evidence="4" id="KW-1185">Reference proteome</keyword>
<comment type="caution">
    <text evidence="3">The sequence shown here is derived from an EMBL/GenBank/DDBJ whole genome shotgun (WGS) entry which is preliminary data.</text>
</comment>
<protein>
    <recommendedName>
        <fullName evidence="5">Lipoprotein</fullName>
    </recommendedName>
</protein>
<evidence type="ECO:0000256" key="2">
    <source>
        <dbReference type="SAM" id="SignalP"/>
    </source>
</evidence>
<sequence>MRIGLVLAALSLPLLSGGCIAKTAWDVATLPVKAGGQAVDWATTSQEEADRNYGRKMRKKEAEEGRRLREEERRRKREEREWREAEDD</sequence>
<accession>A0A2A4B665</accession>
<dbReference type="PROSITE" id="PS51257">
    <property type="entry name" value="PROKAR_LIPOPROTEIN"/>
    <property type="match status" value="1"/>
</dbReference>